<keyword evidence="4" id="KW-0175">Coiled coil</keyword>
<dbReference type="AlphaFoldDB" id="A0A8H3ZFS0"/>
<dbReference type="EMBL" id="WNWR01000004">
    <property type="protein sequence ID" value="KAE9994613.1"/>
    <property type="molecule type" value="Genomic_DNA"/>
</dbReference>
<organism evidence="7 8">
    <name type="scientific">Venturia inaequalis</name>
    <name type="common">Apple scab fungus</name>
    <dbReference type="NCBI Taxonomy" id="5025"/>
    <lineage>
        <taxon>Eukaryota</taxon>
        <taxon>Fungi</taxon>
        <taxon>Dikarya</taxon>
        <taxon>Ascomycota</taxon>
        <taxon>Pezizomycotina</taxon>
        <taxon>Dothideomycetes</taxon>
        <taxon>Pleosporomycetidae</taxon>
        <taxon>Venturiales</taxon>
        <taxon>Venturiaceae</taxon>
        <taxon>Venturia</taxon>
    </lineage>
</organism>
<feature type="compositionally biased region" description="Acidic residues" evidence="6">
    <location>
        <begin position="139"/>
        <end position="166"/>
    </location>
</feature>
<comment type="similarity">
    <text evidence="2">Belongs to the EBP2 family.</text>
</comment>
<feature type="compositionally biased region" description="Basic residues" evidence="6">
    <location>
        <begin position="114"/>
        <end position="123"/>
    </location>
</feature>
<feature type="region of interest" description="Disordered" evidence="6">
    <location>
        <begin position="28"/>
        <end position="166"/>
    </location>
</feature>
<accession>A0A8H3ZFS0</accession>
<dbReference type="InterPro" id="IPR008610">
    <property type="entry name" value="Ebp2"/>
</dbReference>
<dbReference type="GO" id="GO:0005730">
    <property type="term" value="C:nucleolus"/>
    <property type="evidence" value="ECO:0007669"/>
    <property type="project" value="UniProtKB-SubCell"/>
</dbReference>
<evidence type="ECO:0000256" key="2">
    <source>
        <dbReference type="ARBA" id="ARBA00007336"/>
    </source>
</evidence>
<proteinExistence type="inferred from homology"/>
<evidence type="ECO:0000313" key="7">
    <source>
        <dbReference type="EMBL" id="KAE9994613.1"/>
    </source>
</evidence>
<evidence type="ECO:0000256" key="3">
    <source>
        <dbReference type="ARBA" id="ARBA00022517"/>
    </source>
</evidence>
<dbReference type="PANTHER" id="PTHR13028">
    <property type="entry name" value="RRNA PROCESSING PROTEIN EBNA1-BINDING PROTEIN-RELATED"/>
    <property type="match status" value="1"/>
</dbReference>
<feature type="compositionally biased region" description="Acidic residues" evidence="6">
    <location>
        <begin position="92"/>
        <end position="102"/>
    </location>
</feature>
<name>A0A8H3ZFS0_VENIN</name>
<dbReference type="PANTHER" id="PTHR13028:SF0">
    <property type="entry name" value="RRNA-PROCESSING PROTEIN EBP2-RELATED"/>
    <property type="match status" value="1"/>
</dbReference>
<gene>
    <name evidence="7" type="ORF">EG327_006756</name>
</gene>
<feature type="compositionally biased region" description="Acidic residues" evidence="6">
    <location>
        <begin position="386"/>
        <end position="395"/>
    </location>
</feature>
<feature type="compositionally biased region" description="Acidic residues" evidence="6">
    <location>
        <begin position="63"/>
        <end position="77"/>
    </location>
</feature>
<evidence type="ECO:0000313" key="8">
    <source>
        <dbReference type="Proteomes" id="UP000490939"/>
    </source>
</evidence>
<evidence type="ECO:0000256" key="6">
    <source>
        <dbReference type="SAM" id="MobiDB-lite"/>
    </source>
</evidence>
<evidence type="ECO:0000256" key="4">
    <source>
        <dbReference type="ARBA" id="ARBA00023054"/>
    </source>
</evidence>
<sequence length="477" mass="52817">MPSKGKLNQALERVKGVDHYLDKQKKLRKAAEKKKRTKEVAKVESEPEEDEEEEVNGAASSLIDDEAEDSEEEESDAEGGSAPFDLERIDDTDSSSDGEDDLTEPKLPTIQKAKPVHGKSKNQRAREEEALKATAATNGDEDSEQGSEAEDIPLSDIESLDEEDREDVVPYQRLTINNISALQAAHKRIALDIPKLAFSVHQSVTTAEPVVIEDIDDDLNRELAFYSQSLSAVKEARILLKAEGNAFTRPVDYFAEMVKSDEHMGRVKAKLIDEAAGKKAAAEARKQRDLKKFGKQVQVAKGQERDKAKRDTLEKIKVLKRSGNGFLADSSCAKLPVVWSIIDFECTLPTPEASDRTHFAVFTNKTNTILTERGDELPTTTHEPDLFDVELEDSAVTERKDREDRKRSGRPGAGGGRDAGNTKRRKKDEKYGFGGKKRFGKSGDAESSADMRGFSVKKMKAGDKKRPGKDKRAKGRA</sequence>
<comment type="caution">
    <text evidence="7">The sequence shown here is derived from an EMBL/GenBank/DDBJ whole genome shotgun (WGS) entry which is preliminary data.</text>
</comment>
<dbReference type="GO" id="GO:0006364">
    <property type="term" value="P:rRNA processing"/>
    <property type="evidence" value="ECO:0007669"/>
    <property type="project" value="TreeGrafter"/>
</dbReference>
<feature type="compositionally biased region" description="Basic residues" evidence="6">
    <location>
        <begin position="28"/>
        <end position="37"/>
    </location>
</feature>
<keyword evidence="8" id="KW-1185">Reference proteome</keyword>
<feature type="compositionally biased region" description="Acidic residues" evidence="6">
    <location>
        <begin position="46"/>
        <end position="55"/>
    </location>
</feature>
<protein>
    <submittedName>
        <fullName evidence="7">Uncharacterized protein</fullName>
    </submittedName>
</protein>
<evidence type="ECO:0000256" key="5">
    <source>
        <dbReference type="ARBA" id="ARBA00023242"/>
    </source>
</evidence>
<comment type="subcellular location">
    <subcellularLocation>
        <location evidence="1">Nucleus</location>
        <location evidence="1">Nucleolus</location>
    </subcellularLocation>
</comment>
<feature type="compositionally biased region" description="Basic and acidic residues" evidence="6">
    <location>
        <begin position="396"/>
        <end position="406"/>
    </location>
</feature>
<dbReference type="GO" id="GO:0034399">
    <property type="term" value="C:nuclear periphery"/>
    <property type="evidence" value="ECO:0007669"/>
    <property type="project" value="TreeGrafter"/>
</dbReference>
<feature type="compositionally biased region" description="Basic residues" evidence="6">
    <location>
        <begin position="466"/>
        <end position="477"/>
    </location>
</feature>
<keyword evidence="5" id="KW-0539">Nucleus</keyword>
<reference evidence="7 8" key="1">
    <citation type="submission" date="2019-07" db="EMBL/GenBank/DDBJ databases">
        <title>Venturia inaequalis Genome Resource.</title>
        <authorList>
            <person name="Lichtner F.J."/>
        </authorList>
    </citation>
    <scope>NUCLEOTIDE SEQUENCE [LARGE SCALE GENOMIC DNA]</scope>
    <source>
        <strain evidence="7 8">DMI_063113</strain>
    </source>
</reference>
<evidence type="ECO:0000256" key="1">
    <source>
        <dbReference type="ARBA" id="ARBA00004604"/>
    </source>
</evidence>
<dbReference type="GO" id="GO:0042273">
    <property type="term" value="P:ribosomal large subunit biogenesis"/>
    <property type="evidence" value="ECO:0007669"/>
    <property type="project" value="TreeGrafter"/>
</dbReference>
<dbReference type="Proteomes" id="UP000490939">
    <property type="component" value="Unassembled WGS sequence"/>
</dbReference>
<keyword evidence="3" id="KW-0690">Ribosome biogenesis</keyword>
<dbReference type="GO" id="GO:0030687">
    <property type="term" value="C:preribosome, large subunit precursor"/>
    <property type="evidence" value="ECO:0007669"/>
    <property type="project" value="TreeGrafter"/>
</dbReference>
<feature type="region of interest" description="Disordered" evidence="6">
    <location>
        <begin position="372"/>
        <end position="477"/>
    </location>
</feature>
<dbReference type="Pfam" id="PF05890">
    <property type="entry name" value="Ebp2"/>
    <property type="match status" value="2"/>
</dbReference>